<protein>
    <submittedName>
        <fullName evidence="3">Glycosyltransferase family 2 protein</fullName>
    </submittedName>
</protein>
<dbReference type="CDD" id="cd02511">
    <property type="entry name" value="Beta4Glucosyltransferase"/>
    <property type="match status" value="1"/>
</dbReference>
<feature type="domain" description="Glycosyltransferase 2-like" evidence="2">
    <location>
        <begin position="4"/>
        <end position="120"/>
    </location>
</feature>
<dbReference type="Gene3D" id="3.90.550.10">
    <property type="entry name" value="Spore Coat Polysaccharide Biosynthesis Protein SpsA, Chain A"/>
    <property type="match status" value="1"/>
</dbReference>
<dbReference type="Proteomes" id="UP001059295">
    <property type="component" value="Chromosome"/>
</dbReference>
<dbReference type="PANTHER" id="PTHR43630">
    <property type="entry name" value="POLY-BETA-1,6-N-ACETYL-D-GLUCOSAMINE SYNTHASE"/>
    <property type="match status" value="1"/>
</dbReference>
<dbReference type="Pfam" id="PF00535">
    <property type="entry name" value="Glycos_transf_2"/>
    <property type="match status" value="1"/>
</dbReference>
<evidence type="ECO:0000256" key="1">
    <source>
        <dbReference type="ARBA" id="ARBA00038494"/>
    </source>
</evidence>
<gene>
    <name evidence="3" type="ORF">NQ491_06990</name>
</gene>
<evidence type="ECO:0000313" key="4">
    <source>
        <dbReference type="Proteomes" id="UP001059295"/>
    </source>
</evidence>
<reference evidence="3" key="1">
    <citation type="journal article" date="2022" name="Cell">
        <title>Design, construction, and in vivo augmentation of a complex gut microbiome.</title>
        <authorList>
            <person name="Cheng A.G."/>
            <person name="Ho P.Y."/>
            <person name="Aranda-Diaz A."/>
            <person name="Jain S."/>
            <person name="Yu F.B."/>
            <person name="Meng X."/>
            <person name="Wang M."/>
            <person name="Iakiviak M."/>
            <person name="Nagashima K."/>
            <person name="Zhao A."/>
            <person name="Murugkar P."/>
            <person name="Patil A."/>
            <person name="Atabakhsh K."/>
            <person name="Weakley A."/>
            <person name="Yan J."/>
            <person name="Brumbaugh A.R."/>
            <person name="Higginbottom S."/>
            <person name="Dimas A."/>
            <person name="Shiver A.L."/>
            <person name="Deutschbauer A."/>
            <person name="Neff N."/>
            <person name="Sonnenburg J.L."/>
            <person name="Huang K.C."/>
            <person name="Fischbach M.A."/>
        </authorList>
    </citation>
    <scope>NUCLEOTIDE SEQUENCE</scope>
    <source>
        <strain evidence="3">AP11</strain>
    </source>
</reference>
<accession>A0ABY5UWG8</accession>
<evidence type="ECO:0000313" key="3">
    <source>
        <dbReference type="EMBL" id="UWN56412.1"/>
    </source>
</evidence>
<evidence type="ECO:0000259" key="2">
    <source>
        <dbReference type="Pfam" id="PF00535"/>
    </source>
</evidence>
<proteinExistence type="inferred from homology"/>
<dbReference type="InterPro" id="IPR001173">
    <property type="entry name" value="Glyco_trans_2-like"/>
</dbReference>
<comment type="similarity">
    <text evidence="1">Belongs to the glycosyltransferase 2 family. WaaE/KdtX subfamily.</text>
</comment>
<name>A0ABY5UWG8_9BACT</name>
<dbReference type="RefSeq" id="WP_019246217.1">
    <property type="nucleotide sequence ID" value="NZ_CAPH01000013.1"/>
</dbReference>
<dbReference type="EMBL" id="CP102294">
    <property type="protein sequence ID" value="UWN56412.1"/>
    <property type="molecule type" value="Genomic_DNA"/>
</dbReference>
<dbReference type="InterPro" id="IPR029044">
    <property type="entry name" value="Nucleotide-diphossugar_trans"/>
</dbReference>
<sequence>MKISVVVNTFNSERFLDRCLSSVDGFDEIVLCDMHSTDSTISIAERHGCRIVYHERTGFVEPARNYAISQAANEWVLVLDSDEVIPAALKDYLYRFAETAEARGYAALKMARKNYFMGRFMHGDYPDYIIRLIRRSKTFWPERIHARPVIEGRVFTIPARRRELAMEHLANESVAARIAKTNQYTDKEMIRREGQDFSVGSAWLKCTWRFVRFYMVKGGFRDGKAGFAYAVLNAFYKFATVAKLWERKAG</sequence>
<organism evidence="3 4">
    <name type="scientific">Alistipes ihumii AP11</name>
    <dbReference type="NCBI Taxonomy" id="1211813"/>
    <lineage>
        <taxon>Bacteria</taxon>
        <taxon>Pseudomonadati</taxon>
        <taxon>Bacteroidota</taxon>
        <taxon>Bacteroidia</taxon>
        <taxon>Bacteroidales</taxon>
        <taxon>Rikenellaceae</taxon>
        <taxon>Alistipes</taxon>
    </lineage>
</organism>
<dbReference type="SUPFAM" id="SSF53448">
    <property type="entry name" value="Nucleotide-diphospho-sugar transferases"/>
    <property type="match status" value="1"/>
</dbReference>
<keyword evidence="4" id="KW-1185">Reference proteome</keyword>
<dbReference type="PANTHER" id="PTHR43630:SF2">
    <property type="entry name" value="GLYCOSYLTRANSFERASE"/>
    <property type="match status" value="1"/>
</dbReference>
<dbReference type="GeneID" id="82891466"/>